<proteinExistence type="predicted"/>
<evidence type="ECO:0000313" key="1">
    <source>
        <dbReference type="EMBL" id="KAF8562390.1"/>
    </source>
</evidence>
<gene>
    <name evidence="1" type="ORF">P879_10191</name>
</gene>
<sequence>MWIQDDLGPPHVKSTCAQPMVMGGRGEFPPSLRQPHVFHPGDDFESWEFAVTIYLAGVPEKSMRPYILCFLSEEAAKMFCTTGVHPTAPAPVIWET</sequence>
<dbReference type="AlphaFoldDB" id="A0A8T0D3G8"/>
<comment type="caution">
    <text evidence="1">The sequence shown here is derived from an EMBL/GenBank/DDBJ whole genome shotgun (WGS) entry which is preliminary data.</text>
</comment>
<dbReference type="Proteomes" id="UP000699462">
    <property type="component" value="Unassembled WGS sequence"/>
</dbReference>
<reference evidence="1 2" key="1">
    <citation type="submission" date="2019-07" db="EMBL/GenBank/DDBJ databases">
        <title>Annotation for the trematode Paragonimus westermani.</title>
        <authorList>
            <person name="Choi Y.-J."/>
        </authorList>
    </citation>
    <scope>NUCLEOTIDE SEQUENCE [LARGE SCALE GENOMIC DNA]</scope>
    <source>
        <strain evidence="1">180907_Pwestermani</strain>
    </source>
</reference>
<keyword evidence="2" id="KW-1185">Reference proteome</keyword>
<evidence type="ECO:0000313" key="2">
    <source>
        <dbReference type="Proteomes" id="UP000699462"/>
    </source>
</evidence>
<protein>
    <submittedName>
        <fullName evidence="1">Uncharacterized protein</fullName>
    </submittedName>
</protein>
<dbReference type="OrthoDB" id="10365118at2759"/>
<accession>A0A8T0D3G8</accession>
<name>A0A8T0D3G8_9TREM</name>
<dbReference type="EMBL" id="JTDF01020674">
    <property type="protein sequence ID" value="KAF8562390.1"/>
    <property type="molecule type" value="Genomic_DNA"/>
</dbReference>
<organism evidence="1 2">
    <name type="scientific">Paragonimus westermani</name>
    <dbReference type="NCBI Taxonomy" id="34504"/>
    <lineage>
        <taxon>Eukaryota</taxon>
        <taxon>Metazoa</taxon>
        <taxon>Spiralia</taxon>
        <taxon>Lophotrochozoa</taxon>
        <taxon>Platyhelminthes</taxon>
        <taxon>Trematoda</taxon>
        <taxon>Digenea</taxon>
        <taxon>Plagiorchiida</taxon>
        <taxon>Troglotremata</taxon>
        <taxon>Troglotrematidae</taxon>
        <taxon>Paragonimus</taxon>
    </lineage>
</organism>